<dbReference type="eggNOG" id="COG1409">
    <property type="taxonomic scope" value="Bacteria"/>
</dbReference>
<keyword evidence="4" id="KW-1185">Reference proteome</keyword>
<evidence type="ECO:0000313" key="4">
    <source>
        <dbReference type="Proteomes" id="UP000001025"/>
    </source>
</evidence>
<evidence type="ECO:0000313" key="3">
    <source>
        <dbReference type="EMBL" id="CAD78234.1"/>
    </source>
</evidence>
<dbReference type="AlphaFoldDB" id="Q7UGU5"/>
<dbReference type="HOGENOM" id="CLU_056093_3_0_0"/>
<dbReference type="PATRIC" id="fig|243090.15.peg.2394"/>
<dbReference type="Gene3D" id="3.40.50.1110">
    <property type="entry name" value="SGNH hydrolase"/>
    <property type="match status" value="1"/>
</dbReference>
<dbReference type="InterPro" id="IPR005181">
    <property type="entry name" value="SASA"/>
</dbReference>
<dbReference type="GO" id="GO:0052689">
    <property type="term" value="F:carboxylic ester hydrolase activity"/>
    <property type="evidence" value="ECO:0000318"/>
    <property type="project" value="GO_Central"/>
</dbReference>
<name>Q7UGU5_RHOBA</name>
<dbReference type="InParanoid" id="Q7UGU5"/>
<dbReference type="SUPFAM" id="SSF52266">
    <property type="entry name" value="SGNH hydrolase"/>
    <property type="match status" value="1"/>
</dbReference>
<dbReference type="Pfam" id="PF03629">
    <property type="entry name" value="SASA"/>
    <property type="match status" value="1"/>
</dbReference>
<dbReference type="PANTHER" id="PTHR31988:SF19">
    <property type="entry name" value="9-O-ACETYL-N-ACETYLNEURAMINIC ACID DEACETYLASE-RELATED"/>
    <property type="match status" value="1"/>
</dbReference>
<dbReference type="InterPro" id="IPR052940">
    <property type="entry name" value="Carb_Esterase_6"/>
</dbReference>
<gene>
    <name evidence="3" type="primary">axeA</name>
    <name evidence="3" type="ordered locus">RB5007</name>
</gene>
<dbReference type="PANTHER" id="PTHR31988">
    <property type="entry name" value="ESTERASE, PUTATIVE (DUF303)-RELATED"/>
    <property type="match status" value="1"/>
</dbReference>
<feature type="domain" description="Sialate O-acetylesterase" evidence="2">
    <location>
        <begin position="63"/>
        <end position="290"/>
    </location>
</feature>
<dbReference type="OrthoDB" id="9795554at2"/>
<dbReference type="KEGG" id="rba:RB5007"/>
<dbReference type="EMBL" id="BX294141">
    <property type="protein sequence ID" value="CAD78234.1"/>
    <property type="molecule type" value="Genomic_DNA"/>
</dbReference>
<evidence type="ECO:0000256" key="1">
    <source>
        <dbReference type="ARBA" id="ARBA00022801"/>
    </source>
</evidence>
<dbReference type="EnsemblBacteria" id="CAD78234">
    <property type="protein sequence ID" value="CAD78234"/>
    <property type="gene ID" value="RB5007"/>
</dbReference>
<organism evidence="3 4">
    <name type="scientific">Rhodopirellula baltica (strain DSM 10527 / NCIMB 13988 / SH1)</name>
    <dbReference type="NCBI Taxonomy" id="243090"/>
    <lineage>
        <taxon>Bacteria</taxon>
        <taxon>Pseudomonadati</taxon>
        <taxon>Planctomycetota</taxon>
        <taxon>Planctomycetia</taxon>
        <taxon>Pirellulales</taxon>
        <taxon>Pirellulaceae</taxon>
        <taxon>Rhodopirellula</taxon>
    </lineage>
</organism>
<keyword evidence="1" id="KW-0378">Hydrolase</keyword>
<reference evidence="3 4" key="1">
    <citation type="journal article" date="2003" name="Proc. Natl. Acad. Sci. U.S.A.">
        <title>Complete genome sequence of the marine planctomycete Pirellula sp. strain 1.</title>
        <authorList>
            <person name="Gloeckner F.O."/>
            <person name="Kube M."/>
            <person name="Bauer M."/>
            <person name="Teeling H."/>
            <person name="Lombardot T."/>
            <person name="Ludwig W."/>
            <person name="Gade D."/>
            <person name="Beck A."/>
            <person name="Borzym K."/>
            <person name="Heitmann K."/>
            <person name="Rabus R."/>
            <person name="Schlesner H."/>
            <person name="Amann R."/>
            <person name="Reinhardt R."/>
        </authorList>
    </citation>
    <scope>NUCLEOTIDE SEQUENCE [LARGE SCALE GENOMIC DNA]</scope>
    <source>
        <strain evidence="4">DSM 10527 / NCIMB 13988 / SH1</strain>
    </source>
</reference>
<dbReference type="InterPro" id="IPR036514">
    <property type="entry name" value="SGNH_hydro_sf"/>
</dbReference>
<accession>Q7UGU5</accession>
<dbReference type="Proteomes" id="UP000001025">
    <property type="component" value="Chromosome"/>
</dbReference>
<dbReference type="GO" id="GO:0019752">
    <property type="term" value="P:carboxylic acid metabolic process"/>
    <property type="evidence" value="ECO:0000318"/>
    <property type="project" value="GO_Central"/>
</dbReference>
<sequence>MVSSPFHSKGPKMPFNLPRLLASVLCLPLLSTLALPSIGVAQEENPPSADTSETAQLPPTGLHLFLLAGQSNMAGRGKIADEDLQPHPRVLVFNKAGEWAPAIAPLHFDKPRIAGVGLGRTFAIEYAENNPQATVGLIPCAVGGSSLDVWQPGGFHESTNTHPYDDCMKRMQQAIVAGELKGILWHQGESDSNPALSKTYQSKLNELFERFRTEFGSPNVPIVIGQLGQFTEKPWDESRKLVDQAHRTLPDRMTNTVFVHSDGLGHKGDQTHFSAEAYREFGHRYFLAYQQLTGSSNE</sequence>
<dbReference type="STRING" id="243090.RB5007"/>
<protein>
    <submittedName>
        <fullName evidence="3">Probable acetyl xylan esterase AxeA</fullName>
    </submittedName>
</protein>
<proteinExistence type="predicted"/>
<evidence type="ECO:0000259" key="2">
    <source>
        <dbReference type="Pfam" id="PF03629"/>
    </source>
</evidence>